<evidence type="ECO:0000313" key="2">
    <source>
        <dbReference type="Proteomes" id="UP000318093"/>
    </source>
</evidence>
<sequence>MEGTEALRVLDLEPALAAEMSRLDEEGRRLQLEASRTAQESRPEYEAWFEAGLLLRRASDRLAKIVWRLHGTGRTAGLSDVRSPIGVI</sequence>
<protein>
    <submittedName>
        <fullName evidence="1">Uncharacterized protein</fullName>
    </submittedName>
</protein>
<proteinExistence type="predicted"/>
<gene>
    <name evidence="1" type="ORF">E6H03_08150</name>
</gene>
<dbReference type="EMBL" id="VBAN01000252">
    <property type="protein sequence ID" value="TMI80571.1"/>
    <property type="molecule type" value="Genomic_DNA"/>
</dbReference>
<name>A0A537JAL2_9BACT</name>
<evidence type="ECO:0000313" key="1">
    <source>
        <dbReference type="EMBL" id="TMI80571.1"/>
    </source>
</evidence>
<reference evidence="1 2" key="1">
    <citation type="journal article" date="2019" name="Nat. Microbiol.">
        <title>Mediterranean grassland soil C-N compound turnover is dependent on rainfall and depth, and is mediated by genomically divergent microorganisms.</title>
        <authorList>
            <person name="Diamond S."/>
            <person name="Andeer P.F."/>
            <person name="Li Z."/>
            <person name="Crits-Christoph A."/>
            <person name="Burstein D."/>
            <person name="Anantharaman K."/>
            <person name="Lane K.R."/>
            <person name="Thomas B.C."/>
            <person name="Pan C."/>
            <person name="Northen T.R."/>
            <person name="Banfield J.F."/>
        </authorList>
    </citation>
    <scope>NUCLEOTIDE SEQUENCE [LARGE SCALE GENOMIC DNA]</scope>
    <source>
        <strain evidence="1">NP_6</strain>
    </source>
</reference>
<comment type="caution">
    <text evidence="1">The sequence shown here is derived from an EMBL/GenBank/DDBJ whole genome shotgun (WGS) entry which is preliminary data.</text>
</comment>
<accession>A0A537JAL2</accession>
<organism evidence="1 2">
    <name type="scientific">Candidatus Segetimicrobium genomatis</name>
    <dbReference type="NCBI Taxonomy" id="2569760"/>
    <lineage>
        <taxon>Bacteria</taxon>
        <taxon>Bacillati</taxon>
        <taxon>Candidatus Sysuimicrobiota</taxon>
        <taxon>Candidatus Sysuimicrobiia</taxon>
        <taxon>Candidatus Sysuimicrobiales</taxon>
        <taxon>Candidatus Segetimicrobiaceae</taxon>
        <taxon>Candidatus Segetimicrobium</taxon>
    </lineage>
</organism>
<dbReference type="Proteomes" id="UP000318093">
    <property type="component" value="Unassembled WGS sequence"/>
</dbReference>
<dbReference type="AlphaFoldDB" id="A0A537JAL2"/>